<keyword evidence="4" id="KW-0732">Signal</keyword>
<accession>A0AAD5UM50</accession>
<sequence>MLLCLAVALVFGKQTPLQLNSLNVDTKIAVIGSGAAGSSLIYFLKKEGIHNFTDVYERSDRIGGRAKSISLNLKACDTCDEYSVSIELGASIFAGANRHLMQAKQEFDLETKSTKQPKAAQQAKFGIWNGKWVYYDASSLSWWSSAKLLWTYGISPITVSKICKQLVGRFLDIYKHLENREYWINSAYEIDRLDIKESLNVTCRDYLLSRGVSTKFVDEFISSITRNIYLNDASNLHAFSCLVGFYTSLDDMYTIKDGNYKLYEHMLEGSSVNLQTKVTVIEKMDDGFELTFEKDGVESTKRYDKVVLATPLESSGIELKGFPVTVQSAQFPHLEFTKLYGNSY</sequence>
<dbReference type="GO" id="GO:0030328">
    <property type="term" value="P:prenylcysteine catabolic process"/>
    <property type="evidence" value="ECO:0007669"/>
    <property type="project" value="InterPro"/>
</dbReference>
<evidence type="ECO:0000256" key="4">
    <source>
        <dbReference type="ARBA" id="ARBA00022729"/>
    </source>
</evidence>
<reference evidence="9" key="1">
    <citation type="submission" date="2020-05" db="EMBL/GenBank/DDBJ databases">
        <title>Phylogenomic resolution of chytrid fungi.</title>
        <authorList>
            <person name="Stajich J.E."/>
            <person name="Amses K."/>
            <person name="Simmons R."/>
            <person name="Seto K."/>
            <person name="Myers J."/>
            <person name="Bonds A."/>
            <person name="Quandt C.A."/>
            <person name="Barry K."/>
            <person name="Liu P."/>
            <person name="Grigoriev I."/>
            <person name="Longcore J.E."/>
            <person name="James T.Y."/>
        </authorList>
    </citation>
    <scope>NUCLEOTIDE SEQUENCE</scope>
    <source>
        <strain evidence="9">PLAUS21</strain>
    </source>
</reference>
<dbReference type="GO" id="GO:0030327">
    <property type="term" value="P:prenylated protein catabolic process"/>
    <property type="evidence" value="ECO:0007669"/>
    <property type="project" value="TreeGrafter"/>
</dbReference>
<evidence type="ECO:0000256" key="3">
    <source>
        <dbReference type="ARBA" id="ARBA00022630"/>
    </source>
</evidence>
<keyword evidence="5" id="KW-0274">FAD</keyword>
<keyword evidence="7" id="KW-0325">Glycoprotein</keyword>
<gene>
    <name evidence="9" type="ORF">HK103_001926</name>
</gene>
<dbReference type="GO" id="GO:0001735">
    <property type="term" value="F:prenylcysteine oxidase activity"/>
    <property type="evidence" value="ECO:0007669"/>
    <property type="project" value="InterPro"/>
</dbReference>
<evidence type="ECO:0000256" key="7">
    <source>
        <dbReference type="ARBA" id="ARBA00023180"/>
    </source>
</evidence>
<dbReference type="SUPFAM" id="SSF51905">
    <property type="entry name" value="FAD/NAD(P)-binding domain"/>
    <property type="match status" value="1"/>
</dbReference>
<keyword evidence="6" id="KW-0560">Oxidoreductase</keyword>
<comment type="caution">
    <text evidence="9">The sequence shown here is derived from an EMBL/GenBank/DDBJ whole genome shotgun (WGS) entry which is preliminary data.</text>
</comment>
<organism evidence="9 10">
    <name type="scientific">Boothiomyces macroporosus</name>
    <dbReference type="NCBI Taxonomy" id="261099"/>
    <lineage>
        <taxon>Eukaryota</taxon>
        <taxon>Fungi</taxon>
        <taxon>Fungi incertae sedis</taxon>
        <taxon>Chytridiomycota</taxon>
        <taxon>Chytridiomycota incertae sedis</taxon>
        <taxon>Chytridiomycetes</taxon>
        <taxon>Rhizophydiales</taxon>
        <taxon>Terramycetaceae</taxon>
        <taxon>Boothiomyces</taxon>
    </lineage>
</organism>
<name>A0AAD5UM50_9FUNG</name>
<dbReference type="Proteomes" id="UP001210925">
    <property type="component" value="Unassembled WGS sequence"/>
</dbReference>
<comment type="cofactor">
    <cofactor evidence="1">
        <name>FAD</name>
        <dbReference type="ChEBI" id="CHEBI:57692"/>
    </cofactor>
</comment>
<evidence type="ECO:0000313" key="10">
    <source>
        <dbReference type="Proteomes" id="UP001210925"/>
    </source>
</evidence>
<dbReference type="Pfam" id="PF07156">
    <property type="entry name" value="Prenylcys_lyase"/>
    <property type="match status" value="1"/>
</dbReference>
<evidence type="ECO:0000259" key="8">
    <source>
        <dbReference type="Pfam" id="PF07156"/>
    </source>
</evidence>
<evidence type="ECO:0000313" key="9">
    <source>
        <dbReference type="EMBL" id="KAJ3259665.1"/>
    </source>
</evidence>
<evidence type="ECO:0000256" key="5">
    <source>
        <dbReference type="ARBA" id="ARBA00022827"/>
    </source>
</evidence>
<keyword evidence="10" id="KW-1185">Reference proteome</keyword>
<comment type="similarity">
    <text evidence="2">Belongs to the prenylcysteine oxidase family.</text>
</comment>
<dbReference type="AlphaFoldDB" id="A0AAD5UM50"/>
<dbReference type="InterPro" id="IPR010795">
    <property type="entry name" value="Prenylcys_lyase"/>
</dbReference>
<evidence type="ECO:0000256" key="6">
    <source>
        <dbReference type="ARBA" id="ARBA00023002"/>
    </source>
</evidence>
<protein>
    <recommendedName>
        <fullName evidence="8">Prenylcysteine lyase domain-containing protein</fullName>
    </recommendedName>
</protein>
<dbReference type="EMBL" id="JADGKB010000016">
    <property type="protein sequence ID" value="KAJ3259665.1"/>
    <property type="molecule type" value="Genomic_DNA"/>
</dbReference>
<proteinExistence type="inferred from homology"/>
<dbReference type="PRINTS" id="PR00419">
    <property type="entry name" value="ADXRDTASE"/>
</dbReference>
<dbReference type="Gene3D" id="3.50.50.60">
    <property type="entry name" value="FAD/NAD(P)-binding domain"/>
    <property type="match status" value="1"/>
</dbReference>
<dbReference type="InterPro" id="IPR036188">
    <property type="entry name" value="FAD/NAD-bd_sf"/>
</dbReference>
<keyword evidence="3" id="KW-0285">Flavoprotein</keyword>
<dbReference type="PANTHER" id="PTHR15944:SF0">
    <property type="entry name" value="PRENYLCYSTEINE LYASE DOMAIN-CONTAINING PROTEIN"/>
    <property type="match status" value="1"/>
</dbReference>
<dbReference type="InterPro" id="IPR017046">
    <property type="entry name" value="Prenylcysteine_Oxase1"/>
</dbReference>
<evidence type="ECO:0000256" key="1">
    <source>
        <dbReference type="ARBA" id="ARBA00001974"/>
    </source>
</evidence>
<dbReference type="Pfam" id="PF13450">
    <property type="entry name" value="NAD_binding_8"/>
    <property type="match status" value="1"/>
</dbReference>
<dbReference type="PANTHER" id="PTHR15944">
    <property type="entry name" value="FARNESYLCYSTEINE LYASE"/>
    <property type="match status" value="1"/>
</dbReference>
<feature type="domain" description="Prenylcysteine lyase" evidence="8">
    <location>
        <begin position="137"/>
        <end position="331"/>
    </location>
</feature>
<evidence type="ECO:0000256" key="2">
    <source>
        <dbReference type="ARBA" id="ARBA00009967"/>
    </source>
</evidence>